<evidence type="ECO:0000256" key="1">
    <source>
        <dbReference type="SAM" id="Phobius"/>
    </source>
</evidence>
<keyword evidence="1" id="KW-1133">Transmembrane helix</keyword>
<feature type="domain" description="Rhodanese" evidence="2">
    <location>
        <begin position="84"/>
        <end position="168"/>
    </location>
</feature>
<dbReference type="EMBL" id="PCTC01000009">
    <property type="protein sequence ID" value="PIP63830.1"/>
    <property type="molecule type" value="Genomic_DNA"/>
</dbReference>
<reference evidence="3 4" key="1">
    <citation type="submission" date="2017-09" db="EMBL/GenBank/DDBJ databases">
        <title>Depth-based differentiation of microbial function through sediment-hosted aquifers and enrichment of novel symbionts in the deep terrestrial subsurface.</title>
        <authorList>
            <person name="Probst A.J."/>
            <person name="Ladd B."/>
            <person name="Jarett J.K."/>
            <person name="Geller-Mcgrath D.E."/>
            <person name="Sieber C.M."/>
            <person name="Emerson J.B."/>
            <person name="Anantharaman K."/>
            <person name="Thomas B.C."/>
            <person name="Malmstrom R."/>
            <person name="Stieglmeier M."/>
            <person name="Klingl A."/>
            <person name="Woyke T."/>
            <person name="Ryan C.M."/>
            <person name="Banfield J.F."/>
        </authorList>
    </citation>
    <scope>NUCLEOTIDE SEQUENCE [LARGE SCALE GENOMIC DNA]</scope>
    <source>
        <strain evidence="3">CG22_combo_CG10-13_8_21_14_all_34_12</strain>
    </source>
</reference>
<feature type="transmembrane region" description="Helical" evidence="1">
    <location>
        <begin position="21"/>
        <end position="41"/>
    </location>
</feature>
<organism evidence="3 4">
    <name type="scientific">Candidatus Roizmanbacteria bacterium CG22_combo_CG10-13_8_21_14_all_34_12</name>
    <dbReference type="NCBI Taxonomy" id="1974860"/>
    <lineage>
        <taxon>Bacteria</taxon>
        <taxon>Candidatus Roizmaniibacteriota</taxon>
    </lineage>
</organism>
<comment type="caution">
    <text evidence="3">The sequence shown here is derived from an EMBL/GenBank/DDBJ whole genome shotgun (WGS) entry which is preliminary data.</text>
</comment>
<name>A0A2H0C390_9BACT</name>
<evidence type="ECO:0000259" key="2">
    <source>
        <dbReference type="PROSITE" id="PS50206"/>
    </source>
</evidence>
<evidence type="ECO:0000313" key="3">
    <source>
        <dbReference type="EMBL" id="PIP63830.1"/>
    </source>
</evidence>
<dbReference type="CDD" id="cd00158">
    <property type="entry name" value="RHOD"/>
    <property type="match status" value="1"/>
</dbReference>
<accession>A0A2H0C390</accession>
<dbReference type="Gene3D" id="3.40.250.10">
    <property type="entry name" value="Rhodanese-like domain"/>
    <property type="match status" value="1"/>
</dbReference>
<dbReference type="PROSITE" id="PS50206">
    <property type="entry name" value="RHODANESE_3"/>
    <property type="match status" value="1"/>
</dbReference>
<dbReference type="InterPro" id="IPR001763">
    <property type="entry name" value="Rhodanese-like_dom"/>
</dbReference>
<dbReference type="Pfam" id="PF00581">
    <property type="entry name" value="Rhodanese"/>
    <property type="match status" value="1"/>
</dbReference>
<proteinExistence type="predicted"/>
<dbReference type="SUPFAM" id="SSF52821">
    <property type="entry name" value="Rhodanese/Cell cycle control phosphatase"/>
    <property type="match status" value="1"/>
</dbReference>
<keyword evidence="1" id="KW-0812">Transmembrane</keyword>
<dbReference type="AlphaFoldDB" id="A0A2H0C390"/>
<protein>
    <recommendedName>
        <fullName evidence="2">Rhodanese domain-containing protein</fullName>
    </recommendedName>
</protein>
<dbReference type="Proteomes" id="UP000229699">
    <property type="component" value="Unassembled WGS sequence"/>
</dbReference>
<evidence type="ECO:0000313" key="4">
    <source>
        <dbReference type="Proteomes" id="UP000229699"/>
    </source>
</evidence>
<sequence>MLLGMNKKKSKKQMSSLLTKVREVIIPFVVSFITVFLLVYISPNLFKIKKEQTSAPKPKLKELIELEKYLYIDPMTVIKLIDSSDKKVILVDIRDETSYKKAHIRGAKNYLIDQTKNNLKEFKNKKVIIYGDTSFSISSKEVALFLLEKGVDARLMSVGWNEFRHFKNFWVPESQWSEIDINKYIQTNE</sequence>
<dbReference type="InterPro" id="IPR036873">
    <property type="entry name" value="Rhodanese-like_dom_sf"/>
</dbReference>
<gene>
    <name evidence="3" type="ORF">COW97_00380</name>
</gene>
<dbReference type="SMART" id="SM00450">
    <property type="entry name" value="RHOD"/>
    <property type="match status" value="1"/>
</dbReference>
<keyword evidence="1" id="KW-0472">Membrane</keyword>